<keyword evidence="4" id="KW-1185">Reference proteome</keyword>
<evidence type="ECO:0000256" key="2">
    <source>
        <dbReference type="SAM" id="Phobius"/>
    </source>
</evidence>
<feature type="transmembrane region" description="Helical" evidence="2">
    <location>
        <begin position="43"/>
        <end position="62"/>
    </location>
</feature>
<name>B0DHU5_LACBS</name>
<evidence type="ECO:0000313" key="3">
    <source>
        <dbReference type="EMBL" id="EDR05791.1"/>
    </source>
</evidence>
<feature type="transmembrane region" description="Helical" evidence="2">
    <location>
        <begin position="129"/>
        <end position="148"/>
    </location>
</feature>
<organism evidence="4">
    <name type="scientific">Laccaria bicolor (strain S238N-H82 / ATCC MYA-4686)</name>
    <name type="common">Bicoloured deceiver</name>
    <name type="synonym">Laccaria laccata var. bicolor</name>
    <dbReference type="NCBI Taxonomy" id="486041"/>
    <lineage>
        <taxon>Eukaryota</taxon>
        <taxon>Fungi</taxon>
        <taxon>Dikarya</taxon>
        <taxon>Basidiomycota</taxon>
        <taxon>Agaricomycotina</taxon>
        <taxon>Agaricomycetes</taxon>
        <taxon>Agaricomycetidae</taxon>
        <taxon>Agaricales</taxon>
        <taxon>Agaricineae</taxon>
        <taxon>Hydnangiaceae</taxon>
        <taxon>Laccaria</taxon>
    </lineage>
</organism>
<dbReference type="GeneID" id="6079195"/>
<dbReference type="HOGENOM" id="CLU_083413_1_0_1"/>
<evidence type="ECO:0000313" key="4">
    <source>
        <dbReference type="Proteomes" id="UP000001194"/>
    </source>
</evidence>
<proteinExistence type="predicted"/>
<dbReference type="OrthoDB" id="3364107at2759"/>
<dbReference type="KEGG" id="lbc:LACBIDRAFT_294763"/>
<dbReference type="AlphaFoldDB" id="B0DHU5"/>
<dbReference type="InParanoid" id="B0DHU5"/>
<protein>
    <submittedName>
        <fullName evidence="3">Predicted protein</fullName>
    </submittedName>
</protein>
<reference evidence="3 4" key="1">
    <citation type="journal article" date="2008" name="Nature">
        <title>The genome of Laccaria bicolor provides insights into mycorrhizal symbiosis.</title>
        <authorList>
            <person name="Martin F."/>
            <person name="Aerts A."/>
            <person name="Ahren D."/>
            <person name="Brun A."/>
            <person name="Danchin E.G.J."/>
            <person name="Duchaussoy F."/>
            <person name="Gibon J."/>
            <person name="Kohler A."/>
            <person name="Lindquist E."/>
            <person name="Pereda V."/>
            <person name="Salamov A."/>
            <person name="Shapiro H.J."/>
            <person name="Wuyts J."/>
            <person name="Blaudez D."/>
            <person name="Buee M."/>
            <person name="Brokstein P."/>
            <person name="Canbaeck B."/>
            <person name="Cohen D."/>
            <person name="Courty P.E."/>
            <person name="Coutinho P.M."/>
            <person name="Delaruelle C."/>
            <person name="Detter J.C."/>
            <person name="Deveau A."/>
            <person name="DiFazio S."/>
            <person name="Duplessis S."/>
            <person name="Fraissinet-Tachet L."/>
            <person name="Lucic E."/>
            <person name="Frey-Klett P."/>
            <person name="Fourrey C."/>
            <person name="Feussner I."/>
            <person name="Gay G."/>
            <person name="Grimwood J."/>
            <person name="Hoegger P.J."/>
            <person name="Jain P."/>
            <person name="Kilaru S."/>
            <person name="Labbe J."/>
            <person name="Lin Y.C."/>
            <person name="Legue V."/>
            <person name="Le Tacon F."/>
            <person name="Marmeisse R."/>
            <person name="Melayah D."/>
            <person name="Montanini B."/>
            <person name="Muratet M."/>
            <person name="Nehls U."/>
            <person name="Niculita-Hirzel H."/>
            <person name="Oudot-Le Secq M.P."/>
            <person name="Peter M."/>
            <person name="Quesneville H."/>
            <person name="Rajashekar B."/>
            <person name="Reich M."/>
            <person name="Rouhier N."/>
            <person name="Schmutz J."/>
            <person name="Yin T."/>
            <person name="Chalot M."/>
            <person name="Henrissat B."/>
            <person name="Kuees U."/>
            <person name="Lucas S."/>
            <person name="Van de Peer Y."/>
            <person name="Podila G.K."/>
            <person name="Polle A."/>
            <person name="Pukkila P.J."/>
            <person name="Richardson P.M."/>
            <person name="Rouze P."/>
            <person name="Sanders I.R."/>
            <person name="Stajich J.E."/>
            <person name="Tunlid A."/>
            <person name="Tuskan G."/>
            <person name="Grigoriev I.V."/>
        </authorList>
    </citation>
    <scope>NUCLEOTIDE SEQUENCE [LARGE SCALE GENOMIC DNA]</scope>
    <source>
        <strain evidence="4">S238N-H82 / ATCC MYA-4686</strain>
    </source>
</reference>
<keyword evidence="2" id="KW-0812">Transmembrane</keyword>
<evidence type="ECO:0000256" key="1">
    <source>
        <dbReference type="SAM" id="MobiDB-lite"/>
    </source>
</evidence>
<dbReference type="RefSeq" id="XP_001883467.1">
    <property type="nucleotide sequence ID" value="XM_001883432.1"/>
</dbReference>
<feature type="region of interest" description="Disordered" evidence="1">
    <location>
        <begin position="185"/>
        <end position="206"/>
    </location>
</feature>
<keyword evidence="2" id="KW-0472">Membrane</keyword>
<sequence>MSSYLYIFRNLTFSLCLTFSLANIGLVAYWATSFQDTLLDFEIVGLLAGGLSALVFPVFLIVSAIRKNAGITMIAVELSVLLVIWVLWLTNSILVMQWGQLFYPFGCSVLFSPASDWCTEFFAIEKLSIVIWVFLLIYWLTILVSAVVSQSRGNSKVWTTPVKEAVFFPQQAISSGSGNKTVHEMEEGTAAARASNKSTWEEAPIK</sequence>
<dbReference type="Proteomes" id="UP000001194">
    <property type="component" value="Unassembled WGS sequence"/>
</dbReference>
<feature type="transmembrane region" description="Helical" evidence="2">
    <location>
        <begin position="12"/>
        <end position="31"/>
    </location>
</feature>
<keyword evidence="2" id="KW-1133">Transmembrane helix</keyword>
<gene>
    <name evidence="3" type="ORF">LACBIDRAFT_294763</name>
</gene>
<dbReference type="EMBL" id="DS547111">
    <property type="protein sequence ID" value="EDR05791.1"/>
    <property type="molecule type" value="Genomic_DNA"/>
</dbReference>
<accession>B0DHU5</accession>